<dbReference type="GO" id="GO:0003712">
    <property type="term" value="F:transcription coregulator activity"/>
    <property type="evidence" value="ECO:0007669"/>
    <property type="project" value="InterPro"/>
</dbReference>
<dbReference type="EMBL" id="KZ989450">
    <property type="protein sequence ID" value="RKP26336.1"/>
    <property type="molecule type" value="Genomic_DNA"/>
</dbReference>
<accession>A0A4P9Z1T8</accession>
<feature type="region of interest" description="Disordered" evidence="3">
    <location>
        <begin position="87"/>
        <end position="107"/>
    </location>
</feature>
<keyword evidence="2" id="KW-0539">Nucleus</keyword>
<protein>
    <recommendedName>
        <fullName evidence="4">Mediator complex subunit 15 KIX domain-containing protein</fullName>
    </recommendedName>
</protein>
<dbReference type="Gene3D" id="1.10.246.20">
    <property type="entry name" value="Coactivator CBP, KIX domain"/>
    <property type="match status" value="1"/>
</dbReference>
<dbReference type="Pfam" id="PF16987">
    <property type="entry name" value="KIX_2"/>
    <property type="match status" value="1"/>
</dbReference>
<evidence type="ECO:0000313" key="5">
    <source>
        <dbReference type="EMBL" id="RKP26336.1"/>
    </source>
</evidence>
<organism evidence="5 6">
    <name type="scientific">Syncephalis pseudoplumigaleata</name>
    <dbReference type="NCBI Taxonomy" id="1712513"/>
    <lineage>
        <taxon>Eukaryota</taxon>
        <taxon>Fungi</taxon>
        <taxon>Fungi incertae sedis</taxon>
        <taxon>Zoopagomycota</taxon>
        <taxon>Zoopagomycotina</taxon>
        <taxon>Zoopagomycetes</taxon>
        <taxon>Zoopagales</taxon>
        <taxon>Piptocephalidaceae</taxon>
        <taxon>Syncephalis</taxon>
    </lineage>
</organism>
<reference evidence="6" key="1">
    <citation type="journal article" date="2018" name="Nat. Microbiol.">
        <title>Leveraging single-cell genomics to expand the fungal tree of life.</title>
        <authorList>
            <person name="Ahrendt S.R."/>
            <person name="Quandt C.A."/>
            <person name="Ciobanu D."/>
            <person name="Clum A."/>
            <person name="Salamov A."/>
            <person name="Andreopoulos B."/>
            <person name="Cheng J.F."/>
            <person name="Woyke T."/>
            <person name="Pelin A."/>
            <person name="Henrissat B."/>
            <person name="Reynolds N.K."/>
            <person name="Benny G.L."/>
            <person name="Smith M.E."/>
            <person name="James T.Y."/>
            <person name="Grigoriev I.V."/>
        </authorList>
    </citation>
    <scope>NUCLEOTIDE SEQUENCE [LARGE SCALE GENOMIC DNA]</scope>
    <source>
        <strain evidence="6">Benny S71-1</strain>
    </source>
</reference>
<evidence type="ECO:0000313" key="6">
    <source>
        <dbReference type="Proteomes" id="UP000278143"/>
    </source>
</evidence>
<evidence type="ECO:0000256" key="1">
    <source>
        <dbReference type="ARBA" id="ARBA00004123"/>
    </source>
</evidence>
<dbReference type="GO" id="GO:0006355">
    <property type="term" value="P:regulation of DNA-templated transcription"/>
    <property type="evidence" value="ECO:0007669"/>
    <property type="project" value="InterPro"/>
</dbReference>
<evidence type="ECO:0000256" key="3">
    <source>
        <dbReference type="SAM" id="MobiDB-lite"/>
    </source>
</evidence>
<feature type="compositionally biased region" description="Basic and acidic residues" evidence="3">
    <location>
        <begin position="340"/>
        <end position="349"/>
    </location>
</feature>
<proteinExistence type="predicted"/>
<dbReference type="AlphaFoldDB" id="A0A4P9Z1T8"/>
<feature type="domain" description="Mediator complex subunit 15 KIX" evidence="4">
    <location>
        <begin position="15"/>
        <end position="88"/>
    </location>
</feature>
<evidence type="ECO:0000259" key="4">
    <source>
        <dbReference type="Pfam" id="PF16987"/>
    </source>
</evidence>
<evidence type="ECO:0000256" key="2">
    <source>
        <dbReference type="ARBA" id="ARBA00023242"/>
    </source>
</evidence>
<dbReference type="OrthoDB" id="1938591at2759"/>
<feature type="region of interest" description="Disordered" evidence="3">
    <location>
        <begin position="119"/>
        <end position="154"/>
    </location>
</feature>
<dbReference type="Proteomes" id="UP000278143">
    <property type="component" value="Unassembled WGS sequence"/>
</dbReference>
<feature type="compositionally biased region" description="Low complexity" evidence="3">
    <location>
        <begin position="91"/>
        <end position="107"/>
    </location>
</feature>
<name>A0A4P9Z1T8_9FUNG</name>
<dbReference type="InterPro" id="IPR036529">
    <property type="entry name" value="KIX_dom_sf"/>
</dbReference>
<keyword evidence="6" id="KW-1185">Reference proteome</keyword>
<gene>
    <name evidence="5" type="ORF">SYNPS1DRAFT_27967</name>
</gene>
<dbReference type="InterPro" id="IPR036546">
    <property type="entry name" value="MED15_KIX"/>
</dbReference>
<feature type="region of interest" description="Disordered" evidence="3">
    <location>
        <begin position="325"/>
        <end position="350"/>
    </location>
</feature>
<comment type="subcellular location">
    <subcellularLocation>
        <location evidence="1">Nucleus</location>
    </subcellularLocation>
</comment>
<sequence>MTSTNNLATATSLLWQSIVPQEERDRYIQQLTNTLTPLSNGLAKDELWRVVSSFEATAFTSSPTKEVYIQKLVQKLNHIKQRIKKTAEAKSAGSTDATGSATASPGTQVEQALIASPPAVATPSDTSGKGSASAPPTGEAASTTNTPQLSAQMPPAISTNAQNTYNQLYKALLNNRLVVLTKDDGDIIAKPQILTNLTPEADAEIREQQILLKEHMEAQPQHTLTLEALRQLRVLLLRYINQVHQSIAKQWGQSTANTTPASATTTEVATPTAIANAGGALNKAPAVAAAIARRPGLAAVVANPAPTRTTPAELDAVMEGVIKSPLDPKNLRLPPRKSKQAGDRKERSNPLEYVSSMLKQAQSKSGLLHRLHDDVPTTTDEAMVERRGSGGMAMATKRWRIGSDGMSPDHPLFLDTLAVEASMTAGFTEK</sequence>
<dbReference type="GO" id="GO:0005634">
    <property type="term" value="C:nucleus"/>
    <property type="evidence" value="ECO:0007669"/>
    <property type="project" value="UniProtKB-SubCell"/>
</dbReference>
<feature type="compositionally biased region" description="Polar residues" evidence="3">
    <location>
        <begin position="140"/>
        <end position="154"/>
    </location>
</feature>